<dbReference type="OrthoDB" id="9803687at2"/>
<dbReference type="Pfam" id="PF02574">
    <property type="entry name" value="S-methyl_trans"/>
    <property type="match status" value="1"/>
</dbReference>
<dbReference type="PANTHER" id="PTHR11103:SF18">
    <property type="entry name" value="SLR1189 PROTEIN"/>
    <property type="match status" value="1"/>
</dbReference>
<comment type="cofactor">
    <cofactor evidence="3">
        <name>Zn(2+)</name>
        <dbReference type="ChEBI" id="CHEBI:29105"/>
    </cofactor>
    <text evidence="3">Binds 1 zinc ion per subunit.</text>
</comment>
<evidence type="ECO:0000259" key="5">
    <source>
        <dbReference type="PROSITE" id="PS50970"/>
    </source>
</evidence>
<evidence type="ECO:0000256" key="2">
    <source>
        <dbReference type="ARBA" id="ARBA00022679"/>
    </source>
</evidence>
<dbReference type="InterPro" id="IPR036589">
    <property type="entry name" value="HCY_dom_sf"/>
</dbReference>
<dbReference type="RefSeq" id="WP_109705271.1">
    <property type="nucleotide sequence ID" value="NZ_QGDB01000002.1"/>
</dbReference>
<comment type="caution">
    <text evidence="6">The sequence shown here is derived from an EMBL/GenBank/DDBJ whole genome shotgun (WGS) entry which is preliminary data.</text>
</comment>
<dbReference type="PROSITE" id="PS50970">
    <property type="entry name" value="HCY"/>
    <property type="match status" value="1"/>
</dbReference>
<keyword evidence="2 4" id="KW-0808">Transferase</keyword>
<evidence type="ECO:0000256" key="1">
    <source>
        <dbReference type="ARBA" id="ARBA00022603"/>
    </source>
</evidence>
<feature type="binding site" evidence="3 4">
    <location>
        <position position="286"/>
    </location>
    <ligand>
        <name>Zn(2+)</name>
        <dbReference type="ChEBI" id="CHEBI:29105"/>
    </ligand>
</feature>
<dbReference type="Proteomes" id="UP000245865">
    <property type="component" value="Unassembled WGS sequence"/>
</dbReference>
<dbReference type="EMBL" id="QGDB01000002">
    <property type="protein sequence ID" value="PWL18370.1"/>
    <property type="molecule type" value="Genomic_DNA"/>
</dbReference>
<proteinExistence type="predicted"/>
<dbReference type="PANTHER" id="PTHR11103">
    <property type="entry name" value="SLR1189 PROTEIN"/>
    <property type="match status" value="1"/>
</dbReference>
<keyword evidence="7" id="KW-1185">Reference proteome</keyword>
<evidence type="ECO:0000256" key="4">
    <source>
        <dbReference type="PROSITE-ProRule" id="PRU00333"/>
    </source>
</evidence>
<feature type="domain" description="Hcy-binding" evidence="5">
    <location>
        <begin position="1"/>
        <end position="300"/>
    </location>
</feature>
<name>A0A316JSX2_9HYPH</name>
<accession>A0A316JSX2</accession>
<organism evidence="6 7">
    <name type="scientific">Falsochrobactrum shanghaiense</name>
    <dbReference type="NCBI Taxonomy" id="2201899"/>
    <lineage>
        <taxon>Bacteria</taxon>
        <taxon>Pseudomonadati</taxon>
        <taxon>Pseudomonadota</taxon>
        <taxon>Alphaproteobacteria</taxon>
        <taxon>Hyphomicrobiales</taxon>
        <taxon>Brucellaceae</taxon>
        <taxon>Falsochrobactrum</taxon>
    </lineage>
</organism>
<dbReference type="InterPro" id="IPR003726">
    <property type="entry name" value="HCY_dom"/>
</dbReference>
<evidence type="ECO:0000256" key="3">
    <source>
        <dbReference type="PIRSR" id="PIRSR037505-2"/>
    </source>
</evidence>
<dbReference type="GO" id="GO:0008270">
    <property type="term" value="F:zinc ion binding"/>
    <property type="evidence" value="ECO:0007669"/>
    <property type="project" value="InterPro"/>
</dbReference>
<evidence type="ECO:0000313" key="6">
    <source>
        <dbReference type="EMBL" id="PWL18370.1"/>
    </source>
</evidence>
<evidence type="ECO:0000313" key="7">
    <source>
        <dbReference type="Proteomes" id="UP000245865"/>
    </source>
</evidence>
<dbReference type="PIRSF" id="PIRSF037505">
    <property type="entry name" value="Betaine_HMT"/>
    <property type="match status" value="1"/>
</dbReference>
<gene>
    <name evidence="6" type="ORF">DKP76_04520</name>
</gene>
<keyword evidence="3 4" id="KW-0862">Zinc</keyword>
<keyword evidence="1 4" id="KW-0489">Methyltransferase</keyword>
<feature type="binding site" evidence="3 4">
    <location>
        <position position="285"/>
    </location>
    <ligand>
        <name>Zn(2+)</name>
        <dbReference type="ChEBI" id="CHEBI:29105"/>
    </ligand>
</feature>
<keyword evidence="3 4" id="KW-0479">Metal-binding</keyword>
<dbReference type="GO" id="GO:0009086">
    <property type="term" value="P:methionine biosynthetic process"/>
    <property type="evidence" value="ECO:0007669"/>
    <property type="project" value="InterPro"/>
</dbReference>
<dbReference type="AlphaFoldDB" id="A0A316JSX2"/>
<dbReference type="GO" id="GO:0008168">
    <property type="term" value="F:methyltransferase activity"/>
    <property type="evidence" value="ECO:0007669"/>
    <property type="project" value="UniProtKB-UniRule"/>
</dbReference>
<reference evidence="6 7" key="1">
    <citation type="submission" date="2018-05" db="EMBL/GenBank/DDBJ databases">
        <title>Comparative genomic sequence analysis between strain HN4 and CCM 8460T (Falsochrobactrum ovis) will provide more evidence to prove that HN4 is a new species of Falsochrobactrum.</title>
        <authorList>
            <person name="Lyu W."/>
            <person name="Sun L."/>
            <person name="Yao L."/>
        </authorList>
    </citation>
    <scope>NUCLEOTIDE SEQUENCE [LARGE SCALE GENOMIC DNA]</scope>
    <source>
        <strain evidence="6 7">HN4</strain>
    </source>
</reference>
<sequence>MSKKTIILDGGMGRELERVGAPFRQPEWSALALIEAPQYVREVHDGYIAAGADVITTNSYAVVPFHIGEERFATEGSRLAALSGTIARDAADAAGRKVRVAGSLPPLFGSYQPDLFDPSRAAELLDVLVEGLSPSVDLWLAETQSSLAEVKAAYEAIRATGKPFWISFTLRDDIAPEDMPEAQLRSGETVAEGARLAAELGAQALLFNCAMPEVMDAAILAAKQVFDALGKDIPIGVYANAFPSQQDDEEANATVTEIRADLDPDAYGEWAQRWVKNGAAIIGGCCGIGTPHIHALSNRYLCA</sequence>
<dbReference type="SUPFAM" id="SSF82282">
    <property type="entry name" value="Homocysteine S-methyltransferase"/>
    <property type="match status" value="1"/>
</dbReference>
<feature type="binding site" evidence="3 4">
    <location>
        <position position="209"/>
    </location>
    <ligand>
        <name>Zn(2+)</name>
        <dbReference type="ChEBI" id="CHEBI:29105"/>
    </ligand>
</feature>
<dbReference type="Gene3D" id="3.20.20.330">
    <property type="entry name" value="Homocysteine-binding-like domain"/>
    <property type="match status" value="1"/>
</dbReference>
<dbReference type="InterPro" id="IPR017226">
    <property type="entry name" value="BHMT-like"/>
</dbReference>
<protein>
    <submittedName>
        <fullName evidence="6">Homocysteine S-methyltransferase</fullName>
    </submittedName>
</protein>
<dbReference type="GO" id="GO:0032259">
    <property type="term" value="P:methylation"/>
    <property type="evidence" value="ECO:0007669"/>
    <property type="project" value="UniProtKB-KW"/>
</dbReference>